<organism evidence="2 3">
    <name type="scientific">Tanacetum coccineum</name>
    <dbReference type="NCBI Taxonomy" id="301880"/>
    <lineage>
        <taxon>Eukaryota</taxon>
        <taxon>Viridiplantae</taxon>
        <taxon>Streptophyta</taxon>
        <taxon>Embryophyta</taxon>
        <taxon>Tracheophyta</taxon>
        <taxon>Spermatophyta</taxon>
        <taxon>Magnoliopsida</taxon>
        <taxon>eudicotyledons</taxon>
        <taxon>Gunneridae</taxon>
        <taxon>Pentapetalae</taxon>
        <taxon>asterids</taxon>
        <taxon>campanulids</taxon>
        <taxon>Asterales</taxon>
        <taxon>Asteraceae</taxon>
        <taxon>Asteroideae</taxon>
        <taxon>Anthemideae</taxon>
        <taxon>Anthemidinae</taxon>
        <taxon>Tanacetum</taxon>
    </lineage>
</organism>
<proteinExistence type="predicted"/>
<evidence type="ECO:0000313" key="2">
    <source>
        <dbReference type="EMBL" id="GJS86612.1"/>
    </source>
</evidence>
<comment type="caution">
    <text evidence="2">The sequence shown here is derived from an EMBL/GenBank/DDBJ whole genome shotgun (WGS) entry which is preliminary data.</text>
</comment>
<reference evidence="2" key="2">
    <citation type="submission" date="2022-01" db="EMBL/GenBank/DDBJ databases">
        <authorList>
            <person name="Yamashiro T."/>
            <person name="Shiraishi A."/>
            <person name="Satake H."/>
            <person name="Nakayama K."/>
        </authorList>
    </citation>
    <scope>NUCLEOTIDE SEQUENCE</scope>
</reference>
<gene>
    <name evidence="2" type="ORF">Tco_0769248</name>
</gene>
<name>A0ABQ4Z9S8_9ASTR</name>
<evidence type="ECO:0000313" key="3">
    <source>
        <dbReference type="Proteomes" id="UP001151760"/>
    </source>
</evidence>
<sequence length="128" mass="14059">MIRTREGGNRSIVITGVDIITSIPGGQRFDSIRNWLEELPGGRRGRVIVEQTSKNQNITFGSNSIPQFCGIDLGRMSSPANSLERESILGEELIEMSRFSMDSTRSDSASKESIPGGIEWMPSSTSNH</sequence>
<keyword evidence="3" id="KW-1185">Reference proteome</keyword>
<reference evidence="2" key="1">
    <citation type="journal article" date="2022" name="Int. J. Mol. Sci.">
        <title>Draft Genome of Tanacetum Coccineum: Genomic Comparison of Closely Related Tanacetum-Family Plants.</title>
        <authorList>
            <person name="Yamashiro T."/>
            <person name="Shiraishi A."/>
            <person name="Nakayama K."/>
            <person name="Satake H."/>
        </authorList>
    </citation>
    <scope>NUCLEOTIDE SEQUENCE</scope>
</reference>
<evidence type="ECO:0000256" key="1">
    <source>
        <dbReference type="SAM" id="MobiDB-lite"/>
    </source>
</evidence>
<feature type="region of interest" description="Disordered" evidence="1">
    <location>
        <begin position="99"/>
        <end position="128"/>
    </location>
</feature>
<accession>A0ABQ4Z9S8</accession>
<protein>
    <submittedName>
        <fullName evidence="2">Uncharacterized protein</fullName>
    </submittedName>
</protein>
<dbReference type="EMBL" id="BQNB010011135">
    <property type="protein sequence ID" value="GJS86612.1"/>
    <property type="molecule type" value="Genomic_DNA"/>
</dbReference>
<dbReference type="Proteomes" id="UP001151760">
    <property type="component" value="Unassembled WGS sequence"/>
</dbReference>